<accession>A0ABS2FTD3</accession>
<dbReference type="RefSeq" id="WP_204801933.1">
    <property type="nucleotide sequence ID" value="NZ_JACSNX010000001.1"/>
</dbReference>
<sequence length="222" mass="25795">MERYYEKMEQLRAQYAPILEQLKNHQIPDAYPEAELQFPFFQGRSLNEGSLYFREEINRLCGFCFLSYNWIRPLATWIGDRQCLEIMCGSGALSFALRSCGTSIIATDDHSWEKNYPDWFQAPWTEIEKLDCLQAIEKYGRQTDLLLCSWPYRDDSCYQALLKMREVNPSMKMIYIGEPAGQATASDQFFDAMEEVDDDSFYAAVASFLPAYTIHDAPMLIK</sequence>
<keyword evidence="2" id="KW-1185">Reference proteome</keyword>
<gene>
    <name evidence="1" type="ORF">H9X91_01900</name>
</gene>
<dbReference type="Proteomes" id="UP000719500">
    <property type="component" value="Unassembled WGS sequence"/>
</dbReference>
<dbReference type="InterPro" id="IPR029063">
    <property type="entry name" value="SAM-dependent_MTases_sf"/>
</dbReference>
<dbReference type="Gene3D" id="3.40.50.150">
    <property type="entry name" value="Vaccinia Virus protein VP39"/>
    <property type="match status" value="1"/>
</dbReference>
<comment type="caution">
    <text evidence="1">The sequence shown here is derived from an EMBL/GenBank/DDBJ whole genome shotgun (WGS) entry which is preliminary data.</text>
</comment>
<reference evidence="1 2" key="1">
    <citation type="journal article" date="2021" name="Sci. Rep.">
        <title>The distribution of antibiotic resistance genes in chicken gut microbiota commensals.</title>
        <authorList>
            <person name="Juricova H."/>
            <person name="Matiasovicova J."/>
            <person name="Kubasova T."/>
            <person name="Cejkova D."/>
            <person name="Rychlik I."/>
        </authorList>
    </citation>
    <scope>NUCLEOTIDE SEQUENCE [LARGE SCALE GENOMIC DNA]</scope>
    <source>
        <strain evidence="1 2">An411</strain>
    </source>
</reference>
<proteinExistence type="predicted"/>
<evidence type="ECO:0008006" key="3">
    <source>
        <dbReference type="Google" id="ProtNLM"/>
    </source>
</evidence>
<evidence type="ECO:0000313" key="2">
    <source>
        <dbReference type="Proteomes" id="UP000719500"/>
    </source>
</evidence>
<dbReference type="EMBL" id="JACSNX010000001">
    <property type="protein sequence ID" value="MBM6850190.1"/>
    <property type="molecule type" value="Genomic_DNA"/>
</dbReference>
<dbReference type="SUPFAM" id="SSF53335">
    <property type="entry name" value="S-adenosyl-L-methionine-dependent methyltransferases"/>
    <property type="match status" value="1"/>
</dbReference>
<evidence type="ECO:0000313" key="1">
    <source>
        <dbReference type="EMBL" id="MBM6850190.1"/>
    </source>
</evidence>
<organism evidence="1 2">
    <name type="scientific">Oscillibacter valericigenes</name>
    <dbReference type="NCBI Taxonomy" id="351091"/>
    <lineage>
        <taxon>Bacteria</taxon>
        <taxon>Bacillati</taxon>
        <taxon>Bacillota</taxon>
        <taxon>Clostridia</taxon>
        <taxon>Eubacteriales</taxon>
        <taxon>Oscillospiraceae</taxon>
        <taxon>Oscillibacter</taxon>
    </lineage>
</organism>
<name>A0ABS2FTD3_9FIRM</name>
<protein>
    <recommendedName>
        <fullName evidence="3">Methyltransferase</fullName>
    </recommendedName>
</protein>